<organism evidence="3 4">
    <name type="scientific">Mailhella massiliensis</name>
    <dbReference type="NCBI Taxonomy" id="1903261"/>
    <lineage>
        <taxon>Bacteria</taxon>
        <taxon>Pseudomonadati</taxon>
        <taxon>Thermodesulfobacteriota</taxon>
        <taxon>Desulfovibrionia</taxon>
        <taxon>Desulfovibrionales</taxon>
        <taxon>Desulfovibrionaceae</taxon>
        <taxon>Mailhella</taxon>
    </lineage>
</organism>
<accession>A0A921AX94</accession>
<dbReference type="RefSeq" id="WP_304122782.1">
    <property type="nucleotide sequence ID" value="NZ_DYZA01000178.1"/>
</dbReference>
<evidence type="ECO:0000259" key="2">
    <source>
        <dbReference type="Pfam" id="PF06808"/>
    </source>
</evidence>
<feature type="transmembrane region" description="Helical" evidence="1">
    <location>
        <begin position="354"/>
        <end position="369"/>
    </location>
</feature>
<gene>
    <name evidence="3" type="ORF">K8W16_08845</name>
</gene>
<evidence type="ECO:0000313" key="4">
    <source>
        <dbReference type="Proteomes" id="UP000698963"/>
    </source>
</evidence>
<dbReference type="Proteomes" id="UP000698963">
    <property type="component" value="Unassembled WGS sequence"/>
</dbReference>
<dbReference type="PANTHER" id="PTHR43849">
    <property type="entry name" value="BLL3936 PROTEIN"/>
    <property type="match status" value="1"/>
</dbReference>
<feature type="transmembrane region" description="Helical" evidence="1">
    <location>
        <begin position="301"/>
        <end position="325"/>
    </location>
</feature>
<feature type="transmembrane region" description="Helical" evidence="1">
    <location>
        <begin position="535"/>
        <end position="552"/>
    </location>
</feature>
<reference evidence="3" key="1">
    <citation type="journal article" date="2021" name="PeerJ">
        <title>Extensive microbial diversity within the chicken gut microbiome revealed by metagenomics and culture.</title>
        <authorList>
            <person name="Gilroy R."/>
            <person name="Ravi A."/>
            <person name="Getino M."/>
            <person name="Pursley I."/>
            <person name="Horton D.L."/>
            <person name="Alikhan N.F."/>
            <person name="Baker D."/>
            <person name="Gharbi K."/>
            <person name="Hall N."/>
            <person name="Watson M."/>
            <person name="Adriaenssens E.M."/>
            <person name="Foster-Nyarko E."/>
            <person name="Jarju S."/>
            <person name="Secka A."/>
            <person name="Antonio M."/>
            <person name="Oren A."/>
            <person name="Chaudhuri R.R."/>
            <person name="La Ragione R."/>
            <person name="Hildebrand F."/>
            <person name="Pallen M.J."/>
        </authorList>
    </citation>
    <scope>NUCLEOTIDE SEQUENCE</scope>
    <source>
        <strain evidence="3">ChiGjej2B2-19336</strain>
    </source>
</reference>
<dbReference type="InterPro" id="IPR011853">
    <property type="entry name" value="TRAP_DctM-Dct_fused"/>
</dbReference>
<evidence type="ECO:0000313" key="3">
    <source>
        <dbReference type="EMBL" id="HJD97736.1"/>
    </source>
</evidence>
<feature type="domain" description="TRAP C4-dicarboxylate transport system permease DctM subunit" evidence="2">
    <location>
        <begin position="123"/>
        <end position="560"/>
    </location>
</feature>
<feature type="transmembrane region" description="Helical" evidence="1">
    <location>
        <begin position="442"/>
        <end position="466"/>
    </location>
</feature>
<keyword evidence="1" id="KW-0472">Membrane</keyword>
<feature type="transmembrane region" description="Helical" evidence="1">
    <location>
        <begin position="135"/>
        <end position="152"/>
    </location>
</feature>
<reference evidence="3" key="2">
    <citation type="submission" date="2021-09" db="EMBL/GenBank/DDBJ databases">
        <authorList>
            <person name="Gilroy R."/>
        </authorList>
    </citation>
    <scope>NUCLEOTIDE SEQUENCE</scope>
    <source>
        <strain evidence="3">ChiGjej2B2-19336</strain>
    </source>
</reference>
<dbReference type="NCBIfam" id="TIGR02123">
    <property type="entry name" value="TRAP_fused"/>
    <property type="match status" value="1"/>
</dbReference>
<keyword evidence="1" id="KW-0812">Transmembrane</keyword>
<feature type="transmembrane region" description="Helical" evidence="1">
    <location>
        <begin position="269"/>
        <end position="295"/>
    </location>
</feature>
<feature type="transmembrane region" description="Helical" evidence="1">
    <location>
        <begin position="79"/>
        <end position="97"/>
    </location>
</feature>
<feature type="transmembrane region" description="Helical" evidence="1">
    <location>
        <begin position="413"/>
        <end position="436"/>
    </location>
</feature>
<evidence type="ECO:0000256" key="1">
    <source>
        <dbReference type="SAM" id="Phobius"/>
    </source>
</evidence>
<proteinExistence type="predicted"/>
<dbReference type="PANTHER" id="PTHR43849:SF2">
    <property type="entry name" value="BLL3936 PROTEIN"/>
    <property type="match status" value="1"/>
</dbReference>
<protein>
    <submittedName>
        <fullName evidence="3">TRAP transporter fused permease subunit</fullName>
    </submittedName>
</protein>
<keyword evidence="1" id="KW-1133">Transmembrane helix</keyword>
<dbReference type="InterPro" id="IPR010656">
    <property type="entry name" value="DctM"/>
</dbReference>
<feature type="transmembrane region" description="Helical" evidence="1">
    <location>
        <begin position="597"/>
        <end position="626"/>
    </location>
</feature>
<comment type="caution">
    <text evidence="3">The sequence shown here is derived from an EMBL/GenBank/DDBJ whole genome shotgun (WGS) entry which is preliminary data.</text>
</comment>
<dbReference type="AlphaFoldDB" id="A0A921AX94"/>
<feature type="transmembrane region" description="Helical" evidence="1">
    <location>
        <begin position="499"/>
        <end position="523"/>
    </location>
</feature>
<feature type="transmembrane region" description="Helical" evidence="1">
    <location>
        <begin position="375"/>
        <end position="392"/>
    </location>
</feature>
<feature type="transmembrane region" description="Helical" evidence="1">
    <location>
        <begin position="180"/>
        <end position="200"/>
    </location>
</feature>
<name>A0A921AX94_9BACT</name>
<feature type="transmembrane region" description="Helical" evidence="1">
    <location>
        <begin position="564"/>
        <end position="585"/>
    </location>
</feature>
<sequence>MTLGMLFKEGRRRNLSPLWVKITGVLVLIFSAIELYGAPFGFIDSYILRGLFVSFAVALTFICFTPVKSAPKESEDVPLLDILLAAASLCVGMYLTVNGTDIINRWTGVDPLLPADWVVTSACVLLVLEVTRRTVGPVLLGIILVFIAYNFVGKYLPGYWGHRGCTLETFLDRMVFTYDGIFSTPLGVACTYVFMFVLFGHTFNAAGGGKFFFSLAASIAGRMRGGPAKISVIASALYGTVSGSPVSDVVTTGSITIPLMKKLGYTPEFAGAVAASACSGASILPPIMGTAAFLMVDVAGIPYIDIAVAAAIPAVIYYVALMLQVHDRSVMQGMRPIADDEHPVDPARKVLRENWLYLIPIVLLIVLIVERINPTVVGLCATLAVIAVSWFIPGHRMGIKEIYGVLRKTCLGILTVANASAAAGMVIGGIMLTGLGGKFTSLVFAATGGQSGLCLAMVALVCIVLGMGMPVPAAYVLTATLAAPALLEFKFSLMGSHLFIVYFAAISAITPPVAVAAYAAAGISEGNPNSTGVQAVKLSIAAYLVPFVFMYRPGLLMSGSLFDIVYATVVTTIGVACVASGLEGYLHGPLRSRLYRLLLIVGGIVFIWPAGWSDIAGFAIFAFVYAHQYIIRKNNPDPALQDRAVQESI</sequence>
<dbReference type="Pfam" id="PF06808">
    <property type="entry name" value="DctM"/>
    <property type="match status" value="1"/>
</dbReference>
<feature type="transmembrane region" description="Helical" evidence="1">
    <location>
        <begin position="18"/>
        <end position="40"/>
    </location>
</feature>
<dbReference type="EMBL" id="DYZA01000178">
    <property type="protein sequence ID" value="HJD97736.1"/>
    <property type="molecule type" value="Genomic_DNA"/>
</dbReference>
<feature type="transmembrane region" description="Helical" evidence="1">
    <location>
        <begin position="46"/>
        <end position="67"/>
    </location>
</feature>